<keyword evidence="2" id="KW-0378">Hydrolase</keyword>
<dbReference type="STRING" id="1450537.A0A395HPM3"/>
<dbReference type="GO" id="GO:0008408">
    <property type="term" value="F:3'-5' exonuclease activity"/>
    <property type="evidence" value="ECO:0007669"/>
    <property type="project" value="InterPro"/>
</dbReference>
<dbReference type="InterPro" id="IPR012337">
    <property type="entry name" value="RNaseH-like_sf"/>
</dbReference>
<keyword evidence="2" id="KW-0540">Nuclease</keyword>
<evidence type="ECO:0000313" key="3">
    <source>
        <dbReference type="Proteomes" id="UP000248961"/>
    </source>
</evidence>
<dbReference type="GO" id="GO:0006139">
    <property type="term" value="P:nucleobase-containing compound metabolic process"/>
    <property type="evidence" value="ECO:0007669"/>
    <property type="project" value="InterPro"/>
</dbReference>
<evidence type="ECO:0000259" key="1">
    <source>
        <dbReference type="Pfam" id="PF01612"/>
    </source>
</evidence>
<organism evidence="2 3">
    <name type="scientific">Aspergillus homomorphus (strain CBS 101889)</name>
    <dbReference type="NCBI Taxonomy" id="1450537"/>
    <lineage>
        <taxon>Eukaryota</taxon>
        <taxon>Fungi</taxon>
        <taxon>Dikarya</taxon>
        <taxon>Ascomycota</taxon>
        <taxon>Pezizomycotina</taxon>
        <taxon>Eurotiomycetes</taxon>
        <taxon>Eurotiomycetidae</taxon>
        <taxon>Eurotiales</taxon>
        <taxon>Aspergillaceae</taxon>
        <taxon>Aspergillus</taxon>
        <taxon>Aspergillus subgen. Circumdati</taxon>
    </lineage>
</organism>
<gene>
    <name evidence="2" type="ORF">BO97DRAFT_472434</name>
</gene>
<sequence length="278" mass="30962">MSVTHGIFDPSPGLEYTFSDPSLIFRAASLDDEPSLLIINTVGDLTGLLKGLSDLPAWPPSLFIDLEGTNLSRNGTISILQIFVSSTRKTYLVDIYTLGDKAFSHSASDGSTLRFILESPSIPKVFFDVRNDSDALFAHYGINLAGIQDLQLMELATRTFSKRFVKGLGKCIEYDAPMTPSERAKWKACKDAGRNLFAPECGGSYEVFNARPLSDEIIQYCAQDVQFLPRLWHKYDQRMTGNWRLRVEAEVKRRIILSKSVSYNGNGRHKALAPGGWA</sequence>
<dbReference type="PANTHER" id="PTHR43040">
    <property type="entry name" value="RIBONUCLEASE D"/>
    <property type="match status" value="1"/>
</dbReference>
<dbReference type="InterPro" id="IPR002562">
    <property type="entry name" value="3'-5'_exonuclease_dom"/>
</dbReference>
<dbReference type="InterPro" id="IPR036397">
    <property type="entry name" value="RNaseH_sf"/>
</dbReference>
<accession>A0A395HPM3</accession>
<evidence type="ECO:0000313" key="2">
    <source>
        <dbReference type="EMBL" id="RAL09373.1"/>
    </source>
</evidence>
<dbReference type="AlphaFoldDB" id="A0A395HPM3"/>
<feature type="domain" description="3'-5' exonuclease" evidence="1">
    <location>
        <begin position="61"/>
        <end position="234"/>
    </location>
</feature>
<reference evidence="2 3" key="1">
    <citation type="submission" date="2018-02" db="EMBL/GenBank/DDBJ databases">
        <title>The genomes of Aspergillus section Nigri reveals drivers in fungal speciation.</title>
        <authorList>
            <consortium name="DOE Joint Genome Institute"/>
            <person name="Vesth T.C."/>
            <person name="Nybo J."/>
            <person name="Theobald S."/>
            <person name="Brandl J."/>
            <person name="Frisvad J.C."/>
            <person name="Nielsen K.F."/>
            <person name="Lyhne E.K."/>
            <person name="Kogle M.E."/>
            <person name="Kuo A."/>
            <person name="Riley R."/>
            <person name="Clum A."/>
            <person name="Nolan M."/>
            <person name="Lipzen A."/>
            <person name="Salamov A."/>
            <person name="Henrissat B."/>
            <person name="Wiebenga A."/>
            <person name="De vries R.P."/>
            <person name="Grigoriev I.V."/>
            <person name="Mortensen U.H."/>
            <person name="Andersen M.R."/>
            <person name="Baker S.E."/>
        </authorList>
    </citation>
    <scope>NUCLEOTIDE SEQUENCE [LARGE SCALE GENOMIC DNA]</scope>
    <source>
        <strain evidence="2 3">CBS 101889</strain>
    </source>
</reference>
<dbReference type="Gene3D" id="3.30.420.10">
    <property type="entry name" value="Ribonuclease H-like superfamily/Ribonuclease H"/>
    <property type="match status" value="1"/>
</dbReference>
<keyword evidence="2" id="KW-0269">Exonuclease</keyword>
<proteinExistence type="predicted"/>
<keyword evidence="3" id="KW-1185">Reference proteome</keyword>
<name>A0A395HPM3_ASPHC</name>
<dbReference type="RefSeq" id="XP_025548527.1">
    <property type="nucleotide sequence ID" value="XM_025700133.1"/>
</dbReference>
<dbReference type="VEuPathDB" id="FungiDB:BO97DRAFT_472434"/>
<dbReference type="GO" id="GO:0003676">
    <property type="term" value="F:nucleic acid binding"/>
    <property type="evidence" value="ECO:0007669"/>
    <property type="project" value="InterPro"/>
</dbReference>
<dbReference type="GeneID" id="37204422"/>
<dbReference type="Pfam" id="PF01612">
    <property type="entry name" value="DNA_pol_A_exo1"/>
    <property type="match status" value="1"/>
</dbReference>
<dbReference type="Proteomes" id="UP000248961">
    <property type="component" value="Unassembled WGS sequence"/>
</dbReference>
<dbReference type="SUPFAM" id="SSF53098">
    <property type="entry name" value="Ribonuclease H-like"/>
    <property type="match status" value="1"/>
</dbReference>
<dbReference type="OrthoDB" id="26838at2759"/>
<dbReference type="EMBL" id="KZ824304">
    <property type="protein sequence ID" value="RAL09373.1"/>
    <property type="molecule type" value="Genomic_DNA"/>
</dbReference>
<dbReference type="PANTHER" id="PTHR43040:SF1">
    <property type="entry name" value="RIBONUCLEASE D"/>
    <property type="match status" value="1"/>
</dbReference>
<protein>
    <submittedName>
        <fullName evidence="2">Exonuclease</fullName>
    </submittedName>
</protein>